<dbReference type="Proteomes" id="UP000783213">
    <property type="component" value="Unassembled WGS sequence"/>
</dbReference>
<protein>
    <submittedName>
        <fullName evidence="1">Uncharacterized protein</fullName>
    </submittedName>
</protein>
<proteinExistence type="predicted"/>
<evidence type="ECO:0000313" key="1">
    <source>
        <dbReference type="EMBL" id="KAF7931547.1"/>
    </source>
</evidence>
<dbReference type="EMBL" id="RCSX01000008">
    <property type="protein sequence ID" value="KAF7931547.1"/>
    <property type="molecule type" value="Genomic_DNA"/>
</dbReference>
<dbReference type="GeneID" id="62231057"/>
<name>A0ABQ7IQG0_9HELO</name>
<reference evidence="1 2" key="1">
    <citation type="journal article" date="2020" name="Genome Biol. Evol.">
        <title>Comparative genomics of Sclerotiniaceae.</title>
        <authorList>
            <person name="Valero Jimenez C.A."/>
            <person name="Steentjes M."/>
            <person name="Scholten O.E."/>
            <person name="Van Kan J.A.L."/>
        </authorList>
    </citation>
    <scope>NUCLEOTIDE SEQUENCE [LARGE SCALE GENOMIC DNA]</scope>
    <source>
        <strain evidence="1 2">B1</strain>
    </source>
</reference>
<keyword evidence="2" id="KW-1185">Reference proteome</keyword>
<organism evidence="1 2">
    <name type="scientific">Botrytis deweyae</name>
    <dbReference type="NCBI Taxonomy" id="2478750"/>
    <lineage>
        <taxon>Eukaryota</taxon>
        <taxon>Fungi</taxon>
        <taxon>Dikarya</taxon>
        <taxon>Ascomycota</taxon>
        <taxon>Pezizomycotina</taxon>
        <taxon>Leotiomycetes</taxon>
        <taxon>Helotiales</taxon>
        <taxon>Sclerotiniaceae</taxon>
        <taxon>Botrytis</taxon>
    </lineage>
</organism>
<comment type="caution">
    <text evidence="1">The sequence shown here is derived from an EMBL/GenBank/DDBJ whole genome shotgun (WGS) entry which is preliminary data.</text>
</comment>
<gene>
    <name evidence="1" type="ORF">EAE98_004283</name>
</gene>
<sequence>MGIQTRQPLTLGSFDHAALGFYRLNRITDGHGSFASNFKVADFPTMLDELHNVTKRNYPIDEAQSYLGRTDVENDKIEDGTTQKMFSRDGHDSSAARSDVHNGTINCGSRQLIETWMTEVRCMD</sequence>
<evidence type="ECO:0000313" key="2">
    <source>
        <dbReference type="Proteomes" id="UP000783213"/>
    </source>
</evidence>
<dbReference type="RefSeq" id="XP_038811439.1">
    <property type="nucleotide sequence ID" value="XM_038951903.1"/>
</dbReference>
<accession>A0ABQ7IQG0</accession>